<organism evidence="2 3">
    <name type="scientific">Schaalia radingae</name>
    <dbReference type="NCBI Taxonomy" id="131110"/>
    <lineage>
        <taxon>Bacteria</taxon>
        <taxon>Bacillati</taxon>
        <taxon>Actinomycetota</taxon>
        <taxon>Actinomycetes</taxon>
        <taxon>Actinomycetales</taxon>
        <taxon>Actinomycetaceae</taxon>
        <taxon>Schaalia</taxon>
    </lineage>
</organism>
<dbReference type="Proteomes" id="UP000198976">
    <property type="component" value="Chromosome I"/>
</dbReference>
<keyword evidence="3" id="KW-1185">Reference proteome</keyword>
<evidence type="ECO:0008006" key="4">
    <source>
        <dbReference type="Google" id="ProtNLM"/>
    </source>
</evidence>
<keyword evidence="1" id="KW-1133">Transmembrane helix</keyword>
<evidence type="ECO:0000256" key="1">
    <source>
        <dbReference type="SAM" id="Phobius"/>
    </source>
</evidence>
<feature type="transmembrane region" description="Helical" evidence="1">
    <location>
        <begin position="35"/>
        <end position="56"/>
    </location>
</feature>
<evidence type="ECO:0000313" key="2">
    <source>
        <dbReference type="EMBL" id="SDT91172.1"/>
    </source>
</evidence>
<name>A0ABY0V6Z5_9ACTO</name>
<accession>A0ABY0V6Z5</accession>
<proteinExistence type="predicted"/>
<reference evidence="2 3" key="1">
    <citation type="submission" date="2016-10" db="EMBL/GenBank/DDBJ databases">
        <authorList>
            <person name="Varghese N."/>
            <person name="Submissions S."/>
        </authorList>
    </citation>
    <scope>NUCLEOTIDE SEQUENCE [LARGE SCALE GENOMIC DNA]</scope>
    <source>
        <strain evidence="2 3">DSM 9169</strain>
    </source>
</reference>
<dbReference type="RefSeq" id="WP_092648468.1">
    <property type="nucleotide sequence ID" value="NZ_LT629792.1"/>
</dbReference>
<dbReference type="EMBL" id="LT629792">
    <property type="protein sequence ID" value="SDT91172.1"/>
    <property type="molecule type" value="Genomic_DNA"/>
</dbReference>
<keyword evidence="1" id="KW-0472">Membrane</keyword>
<sequence>MTNEAVARTRPASRTRDTLRPTLHLIEGKIPQRSVIPLALLAIAILLAAIVVPLVVNTQMAETAFEIREMQLEVNALDAEAWTLQTQLHNASSPQALEKSARDLGMVPAGPTGFVTLSNGTVEGGQAAFRSE</sequence>
<keyword evidence="1" id="KW-0812">Transmembrane</keyword>
<protein>
    <recommendedName>
        <fullName evidence="4">Cell division protein FtsL</fullName>
    </recommendedName>
</protein>
<gene>
    <name evidence="2" type="ORF">SAMN04489714_0817</name>
</gene>
<evidence type="ECO:0000313" key="3">
    <source>
        <dbReference type="Proteomes" id="UP000198976"/>
    </source>
</evidence>